<dbReference type="AlphaFoldDB" id="F8P9S0"/>
<dbReference type="GeneID" id="18821096"/>
<name>F8P9S0_SERL9</name>
<dbReference type="KEGG" id="sla:SERLADRAFT_477936"/>
<dbReference type="Proteomes" id="UP000008064">
    <property type="component" value="Unassembled WGS sequence"/>
</dbReference>
<dbReference type="EMBL" id="GL945441">
    <property type="protein sequence ID" value="EGO20399.1"/>
    <property type="molecule type" value="Genomic_DNA"/>
</dbReference>
<dbReference type="HOGENOM" id="CLU_2401028_0_0_1"/>
<gene>
    <name evidence="2" type="ORF">SERLADRAFT_477936</name>
</gene>
<protein>
    <submittedName>
        <fullName evidence="2">Uncharacterized protein</fullName>
    </submittedName>
</protein>
<evidence type="ECO:0000313" key="2">
    <source>
        <dbReference type="EMBL" id="EGO20399.1"/>
    </source>
</evidence>
<proteinExistence type="predicted"/>
<organism>
    <name type="scientific">Serpula lacrymans var. lacrymans (strain S7.9)</name>
    <name type="common">Dry rot fungus</name>
    <dbReference type="NCBI Taxonomy" id="578457"/>
    <lineage>
        <taxon>Eukaryota</taxon>
        <taxon>Fungi</taxon>
        <taxon>Dikarya</taxon>
        <taxon>Basidiomycota</taxon>
        <taxon>Agaricomycotina</taxon>
        <taxon>Agaricomycetes</taxon>
        <taxon>Agaricomycetidae</taxon>
        <taxon>Boletales</taxon>
        <taxon>Coniophorineae</taxon>
        <taxon>Serpulaceae</taxon>
        <taxon>Serpula</taxon>
    </lineage>
</organism>
<sequence length="93" mass="10919">MYQGRRNVKTPMYLLNRFYGFSFMFGCHLACLQSVSKFRTGCVEISHSIASRPPFNIPLWYVRPRQGPRVGFQQSRVQDQVSEQQRMTDTPKK</sequence>
<evidence type="ECO:0000256" key="1">
    <source>
        <dbReference type="SAM" id="MobiDB-lite"/>
    </source>
</evidence>
<feature type="compositionally biased region" description="Polar residues" evidence="1">
    <location>
        <begin position="72"/>
        <end position="93"/>
    </location>
</feature>
<dbReference type="RefSeq" id="XP_007323144.1">
    <property type="nucleotide sequence ID" value="XM_007323082.1"/>
</dbReference>
<reference evidence="2" key="1">
    <citation type="submission" date="2011-04" db="EMBL/GenBank/DDBJ databases">
        <title>Evolution of plant cell wall degrading machinery underlies the functional diversity of forest fungi.</title>
        <authorList>
            <consortium name="US DOE Joint Genome Institute (JGI-PGF)"/>
            <person name="Eastwood D.C."/>
            <person name="Floudas D."/>
            <person name="Binder M."/>
            <person name="Majcherczyk A."/>
            <person name="Schneider P."/>
            <person name="Aerts A."/>
            <person name="Asiegbu F.O."/>
            <person name="Baker S.E."/>
            <person name="Barry K."/>
            <person name="Bendiksby M."/>
            <person name="Blumentritt M."/>
            <person name="Coutinho P.M."/>
            <person name="Cullen D."/>
            <person name="Cullen D."/>
            <person name="Gathman A."/>
            <person name="Goodell B."/>
            <person name="Henrissat B."/>
            <person name="Ihrmark K."/>
            <person name="Kauserud H."/>
            <person name="Kohler A."/>
            <person name="LaButti K."/>
            <person name="Lapidus A."/>
            <person name="Lavin J.L."/>
            <person name="Lee Y.-H."/>
            <person name="Lindquist E."/>
            <person name="Lilly W."/>
            <person name="Lucas S."/>
            <person name="Morin E."/>
            <person name="Murat C."/>
            <person name="Oguiza J.A."/>
            <person name="Park J."/>
            <person name="Pisabarro A.G."/>
            <person name="Riley R."/>
            <person name="Rosling A."/>
            <person name="Salamov A."/>
            <person name="Schmidt O."/>
            <person name="Schmutz J."/>
            <person name="Skrede I."/>
            <person name="Stenlid J."/>
            <person name="Wiebenga A."/>
            <person name="Xie X."/>
            <person name="Kues U."/>
            <person name="Hibbett D.S."/>
            <person name="Hoffmeister D."/>
            <person name="Hogberg N."/>
            <person name="Martin F."/>
            <person name="Grigoriev I.V."/>
            <person name="Watkinson S.C."/>
        </authorList>
    </citation>
    <scope>NUCLEOTIDE SEQUENCE</scope>
    <source>
        <strain evidence="2">S7.9</strain>
    </source>
</reference>
<accession>F8P9S0</accession>
<feature type="region of interest" description="Disordered" evidence="1">
    <location>
        <begin position="71"/>
        <end position="93"/>
    </location>
</feature>